<feature type="region of interest" description="Disordered" evidence="1">
    <location>
        <begin position="1"/>
        <end position="36"/>
    </location>
</feature>
<dbReference type="EMBL" id="JAVRRJ010000001">
    <property type="protein sequence ID" value="KAK5091039.1"/>
    <property type="molecule type" value="Genomic_DNA"/>
</dbReference>
<gene>
    <name evidence="2" type="ORF">LTR05_001219</name>
</gene>
<reference evidence="2 3" key="1">
    <citation type="submission" date="2023-08" db="EMBL/GenBank/DDBJ databases">
        <title>Black Yeasts Isolated from many extreme environments.</title>
        <authorList>
            <person name="Coleine C."/>
            <person name="Stajich J.E."/>
            <person name="Selbmann L."/>
        </authorList>
    </citation>
    <scope>NUCLEOTIDE SEQUENCE [LARGE SCALE GENOMIC DNA]</scope>
    <source>
        <strain evidence="2 3">CCFEE 5910</strain>
    </source>
</reference>
<feature type="region of interest" description="Disordered" evidence="1">
    <location>
        <begin position="228"/>
        <end position="252"/>
    </location>
</feature>
<evidence type="ECO:0000313" key="2">
    <source>
        <dbReference type="EMBL" id="KAK5091039.1"/>
    </source>
</evidence>
<dbReference type="AlphaFoldDB" id="A0AAN7T7B1"/>
<sequence length="662" mass="73508">MTTQSMTKPPLLAEVGEDQMETGVSPYVPAEDSDLDLEDPIENYIEDNSMIDEATDAADVMQADNSTNHQDDIMYDEDIIDFEDDFDMNAAAHEDVPTAVTDAQEEIQESLSIVLDDDNKHSLLEQNVAPQELSADNFEQELEDEDQQEEELVDEWQEEDANQEQANNPVSEMYTEATQAMNDVSEETHTTAIAHSVTEHPDLLPQTSTEEAHVTEDLYDSLHEEANELQSHHDVEDDLTAGPGTENPTQEEAEDGETILNHEEAISGLTNATPSQLHPCLVEYAGEPFHLFPLPDDDSAEPLLQDSSLAFKPINDLLQQLHGPFAEYLGHSDEIVLDIPSLGLHICEDSKYSFELTLAQIIDTYMLLSQNQQLANIDPLYCQLSHRVCLRTQMNYLVSSAREGKTYATIVEEHVVFSEVAATEETGEAGEEAYDETTQYYDTADTTQPEGQADEQVHVDLDVTTVEYDLDADEDAQTHLDGSVPHQGAEGARQIPTESEQDDLNGPSHEEDFTAGDNTHGNDHSTETKIGDNHDLPHVTTNDVNETLSQNVTKAEHSHDDHVKQTHSADIEYEDIFADLEKPSTAKSLGTAPGGTELKDPRTTASAVEDDLFFDNWDSDKEPEPAPITPSKIAPSKRKMAEDDDDFLLDFSTPEPKRTRPS</sequence>
<dbReference type="InterPro" id="IPR018822">
    <property type="entry name" value="UPF0646"/>
</dbReference>
<keyword evidence="3" id="KW-1185">Reference proteome</keyword>
<feature type="region of interest" description="Disordered" evidence="1">
    <location>
        <begin position="478"/>
        <end position="537"/>
    </location>
</feature>
<accession>A0AAN7T7B1</accession>
<comment type="caution">
    <text evidence="2">The sequence shown here is derived from an EMBL/GenBank/DDBJ whole genome shotgun (WGS) entry which is preliminary data.</text>
</comment>
<feature type="compositionally biased region" description="Basic and acidic residues" evidence="1">
    <location>
        <begin position="520"/>
        <end position="537"/>
    </location>
</feature>
<feature type="region of interest" description="Disordered" evidence="1">
    <location>
        <begin position="584"/>
        <end position="662"/>
    </location>
</feature>
<evidence type="ECO:0000256" key="1">
    <source>
        <dbReference type="SAM" id="MobiDB-lite"/>
    </source>
</evidence>
<dbReference type="Pfam" id="PF10336">
    <property type="entry name" value="DUF2420"/>
    <property type="match status" value="1"/>
</dbReference>
<protein>
    <submittedName>
        <fullName evidence="2">Uncharacterized protein</fullName>
    </submittedName>
</protein>
<evidence type="ECO:0000313" key="3">
    <source>
        <dbReference type="Proteomes" id="UP001309876"/>
    </source>
</evidence>
<feature type="region of interest" description="Disordered" evidence="1">
    <location>
        <begin position="140"/>
        <end position="169"/>
    </location>
</feature>
<organism evidence="2 3">
    <name type="scientific">Lithohypha guttulata</name>
    <dbReference type="NCBI Taxonomy" id="1690604"/>
    <lineage>
        <taxon>Eukaryota</taxon>
        <taxon>Fungi</taxon>
        <taxon>Dikarya</taxon>
        <taxon>Ascomycota</taxon>
        <taxon>Pezizomycotina</taxon>
        <taxon>Eurotiomycetes</taxon>
        <taxon>Chaetothyriomycetidae</taxon>
        <taxon>Chaetothyriales</taxon>
        <taxon>Trichomeriaceae</taxon>
        <taxon>Lithohypha</taxon>
    </lineage>
</organism>
<dbReference type="Proteomes" id="UP001309876">
    <property type="component" value="Unassembled WGS sequence"/>
</dbReference>
<feature type="compositionally biased region" description="Acidic residues" evidence="1">
    <location>
        <begin position="140"/>
        <end position="162"/>
    </location>
</feature>
<proteinExistence type="predicted"/>
<name>A0AAN7T7B1_9EURO</name>